<name>A0A1D3K7B4_PSEVE</name>
<accession>A0A1D3K7B4</accession>
<sequence length="164" mass="18645">MIAMNKRLSTFAMAVLVLSGCAQGEKPFFAPSLSDLQDKSQLAGADQAVHMGKYPHAERMLAQYVSRNDSGQLRMKYFGISRENSKHAIDTVVMLLWETGRDDSLKQFAKDYLSGQEYQTTLCRISERQAKYEEAYHCWNQMGEIDRAERVVRTEAALRILSTP</sequence>
<dbReference type="AlphaFoldDB" id="A0A1D3K7B4"/>
<dbReference type="PROSITE" id="PS51257">
    <property type="entry name" value="PROKAR_LIPOPROTEIN"/>
    <property type="match status" value="1"/>
</dbReference>
<dbReference type="Proteomes" id="UP000245431">
    <property type="component" value="Chromosome PVE_r2"/>
</dbReference>
<gene>
    <name evidence="2" type="ORF">PVE_R2G0200</name>
</gene>
<evidence type="ECO:0008006" key="4">
    <source>
        <dbReference type="Google" id="ProtNLM"/>
    </source>
</evidence>
<organism evidence="2 3">
    <name type="scientific">Pseudomonas veronii 1YdBTEX2</name>
    <dbReference type="NCBI Taxonomy" id="1295141"/>
    <lineage>
        <taxon>Bacteria</taxon>
        <taxon>Pseudomonadati</taxon>
        <taxon>Pseudomonadota</taxon>
        <taxon>Gammaproteobacteria</taxon>
        <taxon>Pseudomonadales</taxon>
        <taxon>Pseudomonadaceae</taxon>
        <taxon>Pseudomonas</taxon>
    </lineage>
</organism>
<evidence type="ECO:0000313" key="3">
    <source>
        <dbReference type="Proteomes" id="UP000245431"/>
    </source>
</evidence>
<protein>
    <recommendedName>
        <fullName evidence="4">Lipoprotein</fullName>
    </recommendedName>
</protein>
<keyword evidence="1" id="KW-0732">Signal</keyword>
<proteinExistence type="predicted"/>
<reference evidence="3" key="1">
    <citation type="submission" date="2016-07" db="EMBL/GenBank/DDBJ databases">
        <authorList>
            <person name="Florea S."/>
            <person name="Webb J.S."/>
            <person name="Jaromczyk J."/>
            <person name="Schardl C.L."/>
        </authorList>
    </citation>
    <scope>NUCLEOTIDE SEQUENCE [LARGE SCALE GENOMIC DNA]</scope>
    <source>
        <strain evidence="3">1YdBTEX2</strain>
    </source>
</reference>
<dbReference type="EMBL" id="LT599584">
    <property type="protein sequence ID" value="SBW84229.1"/>
    <property type="molecule type" value="Genomic_DNA"/>
</dbReference>
<feature type="signal peptide" evidence="1">
    <location>
        <begin position="1"/>
        <end position="24"/>
    </location>
</feature>
<feature type="chain" id="PRO_5008916540" description="Lipoprotein" evidence="1">
    <location>
        <begin position="25"/>
        <end position="164"/>
    </location>
</feature>
<evidence type="ECO:0000313" key="2">
    <source>
        <dbReference type="EMBL" id="SBW84229.1"/>
    </source>
</evidence>
<evidence type="ECO:0000256" key="1">
    <source>
        <dbReference type="SAM" id="SignalP"/>
    </source>
</evidence>